<evidence type="ECO:0000313" key="8">
    <source>
        <dbReference type="EMBL" id="GAA4304973.1"/>
    </source>
</evidence>
<protein>
    <recommendedName>
        <fullName evidence="6">Ribonuclease VapC</fullName>
        <shortName evidence="6">RNase VapC</shortName>
        <ecNumber evidence="6">3.1.-.-</ecNumber>
    </recommendedName>
    <alternativeName>
        <fullName evidence="6">Toxin VapC</fullName>
    </alternativeName>
</protein>
<evidence type="ECO:0000313" key="9">
    <source>
        <dbReference type="Proteomes" id="UP001501207"/>
    </source>
</evidence>
<dbReference type="SUPFAM" id="SSF88723">
    <property type="entry name" value="PIN domain-like"/>
    <property type="match status" value="1"/>
</dbReference>
<evidence type="ECO:0000256" key="2">
    <source>
        <dbReference type="ARBA" id="ARBA00022722"/>
    </source>
</evidence>
<dbReference type="PANTHER" id="PTHR42740">
    <property type="entry name" value="RIBONUCLEASE VAPC3"/>
    <property type="match status" value="1"/>
</dbReference>
<dbReference type="RefSeq" id="WP_344976297.1">
    <property type="nucleotide sequence ID" value="NZ_BAABFN010000001.1"/>
</dbReference>
<reference evidence="9" key="1">
    <citation type="journal article" date="2019" name="Int. J. Syst. Evol. Microbiol.">
        <title>The Global Catalogue of Microorganisms (GCM) 10K type strain sequencing project: providing services to taxonomists for standard genome sequencing and annotation.</title>
        <authorList>
            <consortium name="The Broad Institute Genomics Platform"/>
            <consortium name="The Broad Institute Genome Sequencing Center for Infectious Disease"/>
            <person name="Wu L."/>
            <person name="Ma J."/>
        </authorList>
    </citation>
    <scope>NUCLEOTIDE SEQUENCE [LARGE SCALE GENOMIC DNA]</scope>
    <source>
        <strain evidence="9">JCM 17664</strain>
    </source>
</reference>
<evidence type="ECO:0000259" key="7">
    <source>
        <dbReference type="Pfam" id="PF01850"/>
    </source>
</evidence>
<dbReference type="PANTHER" id="PTHR42740:SF1">
    <property type="entry name" value="RIBONUCLEASE VAPC3"/>
    <property type="match status" value="1"/>
</dbReference>
<evidence type="ECO:0000256" key="3">
    <source>
        <dbReference type="ARBA" id="ARBA00022723"/>
    </source>
</evidence>
<evidence type="ECO:0000256" key="4">
    <source>
        <dbReference type="ARBA" id="ARBA00022801"/>
    </source>
</evidence>
<keyword evidence="3 6" id="KW-0479">Metal-binding</keyword>
<dbReference type="EMBL" id="BAABFN010000001">
    <property type="protein sequence ID" value="GAA4304973.1"/>
    <property type="molecule type" value="Genomic_DNA"/>
</dbReference>
<dbReference type="Gene3D" id="3.40.50.1010">
    <property type="entry name" value="5'-nuclease"/>
    <property type="match status" value="1"/>
</dbReference>
<keyword evidence="1 6" id="KW-1277">Toxin-antitoxin system</keyword>
<dbReference type="EC" id="3.1.-.-" evidence="6"/>
<dbReference type="InterPro" id="IPR029060">
    <property type="entry name" value="PIN-like_dom_sf"/>
</dbReference>
<evidence type="ECO:0000256" key="6">
    <source>
        <dbReference type="HAMAP-Rule" id="MF_00265"/>
    </source>
</evidence>
<dbReference type="InterPro" id="IPR002716">
    <property type="entry name" value="PIN_dom"/>
</dbReference>
<keyword evidence="2 6" id="KW-0540">Nuclease</keyword>
<dbReference type="HAMAP" id="MF_00265">
    <property type="entry name" value="VapC_Nob1"/>
    <property type="match status" value="1"/>
</dbReference>
<sequence>MNDPLLFDTSVWIDFLNIRSGRGSDLLGRYIAEDFPVIITPVIYQEILQGIQDDGDFEQTKDLLSAFSILDLPAIEAAGGAAALYRDLRKKGITIRKSNDCLIAFYAIYFDIPLVHKDRDFTLIAQHTPLKILL</sequence>
<keyword evidence="5 6" id="KW-0460">Magnesium</keyword>
<feature type="binding site" evidence="6">
    <location>
        <position position="8"/>
    </location>
    <ligand>
        <name>Mg(2+)</name>
        <dbReference type="ChEBI" id="CHEBI:18420"/>
    </ligand>
</feature>
<dbReference type="InterPro" id="IPR051749">
    <property type="entry name" value="PINc/VapC_TA_RNase"/>
</dbReference>
<evidence type="ECO:0000256" key="1">
    <source>
        <dbReference type="ARBA" id="ARBA00022649"/>
    </source>
</evidence>
<organism evidence="8 9">
    <name type="scientific">Compostibacter hankyongensis</name>
    <dbReference type="NCBI Taxonomy" id="1007089"/>
    <lineage>
        <taxon>Bacteria</taxon>
        <taxon>Pseudomonadati</taxon>
        <taxon>Bacteroidota</taxon>
        <taxon>Chitinophagia</taxon>
        <taxon>Chitinophagales</taxon>
        <taxon>Chitinophagaceae</taxon>
        <taxon>Compostibacter</taxon>
    </lineage>
</organism>
<comment type="function">
    <text evidence="6">Toxic component of a toxin-antitoxin (TA) system. An RNase.</text>
</comment>
<dbReference type="Proteomes" id="UP001501207">
    <property type="component" value="Unassembled WGS sequence"/>
</dbReference>
<gene>
    <name evidence="6" type="primary">vapC</name>
    <name evidence="8" type="ORF">GCM10023143_09820</name>
</gene>
<proteinExistence type="inferred from homology"/>
<comment type="cofactor">
    <cofactor evidence="6">
        <name>Mg(2+)</name>
        <dbReference type="ChEBI" id="CHEBI:18420"/>
    </cofactor>
</comment>
<keyword evidence="9" id="KW-1185">Reference proteome</keyword>
<dbReference type="Pfam" id="PF01850">
    <property type="entry name" value="PIN"/>
    <property type="match status" value="1"/>
</dbReference>
<dbReference type="InterPro" id="IPR022907">
    <property type="entry name" value="VapC_family"/>
</dbReference>
<feature type="domain" description="PIN" evidence="7">
    <location>
        <begin position="6"/>
        <end position="124"/>
    </location>
</feature>
<feature type="binding site" evidence="6">
    <location>
        <position position="100"/>
    </location>
    <ligand>
        <name>Mg(2+)</name>
        <dbReference type="ChEBI" id="CHEBI:18420"/>
    </ligand>
</feature>
<evidence type="ECO:0000256" key="5">
    <source>
        <dbReference type="ARBA" id="ARBA00022842"/>
    </source>
</evidence>
<keyword evidence="6" id="KW-0800">Toxin</keyword>
<keyword evidence="4 6" id="KW-0378">Hydrolase</keyword>
<comment type="caution">
    <text evidence="8">The sequence shown here is derived from an EMBL/GenBank/DDBJ whole genome shotgun (WGS) entry which is preliminary data.</text>
</comment>
<name>A0ABP8FJ14_9BACT</name>
<accession>A0ABP8FJ14</accession>
<comment type="similarity">
    <text evidence="6">Belongs to the PINc/VapC protein family.</text>
</comment>